<dbReference type="GO" id="GO:0031902">
    <property type="term" value="C:late endosome membrane"/>
    <property type="evidence" value="ECO:0007669"/>
    <property type="project" value="TreeGrafter"/>
</dbReference>
<dbReference type="CDD" id="cd15862">
    <property type="entry name" value="SNARE_Vti1"/>
    <property type="match status" value="1"/>
</dbReference>
<feature type="transmembrane region" description="Helical" evidence="10">
    <location>
        <begin position="193"/>
        <end position="212"/>
    </location>
</feature>
<comment type="similarity">
    <text evidence="2">Belongs to the VTI1 family.</text>
</comment>
<dbReference type="STRING" id="45286.A0A109UZQ8"/>
<keyword evidence="7 9" id="KW-0175">Coiled coil</keyword>
<dbReference type="InterPro" id="IPR000727">
    <property type="entry name" value="T_SNARE_dom"/>
</dbReference>
<dbReference type="Pfam" id="PF12352">
    <property type="entry name" value="V-SNARE_C"/>
    <property type="match status" value="1"/>
</dbReference>
<keyword evidence="5" id="KW-0653">Protein transport</keyword>
<dbReference type="GO" id="GO:0042147">
    <property type="term" value="P:retrograde transport, endosome to Golgi"/>
    <property type="evidence" value="ECO:0007669"/>
    <property type="project" value="TreeGrafter"/>
</dbReference>
<keyword evidence="6 10" id="KW-1133">Transmembrane helix</keyword>
<dbReference type="GO" id="GO:0000149">
    <property type="term" value="F:SNARE binding"/>
    <property type="evidence" value="ECO:0007669"/>
    <property type="project" value="TreeGrafter"/>
</dbReference>
<name>A0A109UZQ8_9SACH</name>
<evidence type="ECO:0000256" key="3">
    <source>
        <dbReference type="ARBA" id="ARBA00022448"/>
    </source>
</evidence>
<dbReference type="InterPro" id="IPR027027">
    <property type="entry name" value="GOSR2/Membrin/Bos1"/>
</dbReference>
<dbReference type="GO" id="GO:0048280">
    <property type="term" value="P:vesicle fusion with Golgi apparatus"/>
    <property type="evidence" value="ECO:0007669"/>
    <property type="project" value="TreeGrafter"/>
</dbReference>
<evidence type="ECO:0000256" key="6">
    <source>
        <dbReference type="ARBA" id="ARBA00022989"/>
    </source>
</evidence>
<evidence type="ECO:0000256" key="1">
    <source>
        <dbReference type="ARBA" id="ARBA00004409"/>
    </source>
</evidence>
<sequence>MSSLLSTYDSEFQTTIQQCKTLLQQAASEPLPERNSTLKSIEQHKDELFDILDQMDVEVNNSVSDPQQRATLKARLRDFRKDLNSVKQTLQELVDTRNRDSLLSSHSPSLEDDQRQQLLSSHAILQRSGSKLVDATRLANETEDVGNQIMSDLRMQRETLENTRQNLFQADAYIDKSVRTLKSMSRRLVANKFISYAIIAVLILLILLVLYSKFN</sequence>
<dbReference type="GO" id="GO:0012507">
    <property type="term" value="C:ER to Golgi transport vesicle membrane"/>
    <property type="evidence" value="ECO:0007669"/>
    <property type="project" value="TreeGrafter"/>
</dbReference>
<dbReference type="Gene3D" id="1.20.5.110">
    <property type="match status" value="1"/>
</dbReference>
<accession>A0A109UZQ8</accession>
<dbReference type="EMBL" id="CP014245">
    <property type="protein sequence ID" value="AMD21433.1"/>
    <property type="molecule type" value="Genomic_DNA"/>
</dbReference>
<dbReference type="SMART" id="SM00397">
    <property type="entry name" value="t_SNARE"/>
    <property type="match status" value="1"/>
</dbReference>
<organism evidence="12 13">
    <name type="scientific">Eremothecium sinecaudum</name>
    <dbReference type="NCBI Taxonomy" id="45286"/>
    <lineage>
        <taxon>Eukaryota</taxon>
        <taxon>Fungi</taxon>
        <taxon>Dikarya</taxon>
        <taxon>Ascomycota</taxon>
        <taxon>Saccharomycotina</taxon>
        <taxon>Saccharomycetes</taxon>
        <taxon>Saccharomycetales</taxon>
        <taxon>Saccharomycetaceae</taxon>
        <taxon>Eremothecium</taxon>
    </lineage>
</organism>
<evidence type="ECO:0000256" key="5">
    <source>
        <dbReference type="ARBA" id="ARBA00022927"/>
    </source>
</evidence>
<dbReference type="FunFam" id="1.20.5.110:FF:000002">
    <property type="entry name" value="Vesicle transport through interaction with t-SNAREsB"/>
    <property type="match status" value="1"/>
</dbReference>
<evidence type="ECO:0000259" key="11">
    <source>
        <dbReference type="SMART" id="SM00397"/>
    </source>
</evidence>
<keyword evidence="13" id="KW-1185">Reference proteome</keyword>
<dbReference type="SUPFAM" id="SSF58038">
    <property type="entry name" value="SNARE fusion complex"/>
    <property type="match status" value="1"/>
</dbReference>
<dbReference type="OrthoDB" id="430637at2759"/>
<evidence type="ECO:0000256" key="4">
    <source>
        <dbReference type="ARBA" id="ARBA00022692"/>
    </source>
</evidence>
<dbReference type="GO" id="GO:0006896">
    <property type="term" value="P:Golgi to vacuole transport"/>
    <property type="evidence" value="ECO:0007669"/>
    <property type="project" value="TreeGrafter"/>
</dbReference>
<dbReference type="Gene3D" id="1.20.58.400">
    <property type="entry name" value="t-snare proteins"/>
    <property type="match status" value="1"/>
</dbReference>
<evidence type="ECO:0000256" key="8">
    <source>
        <dbReference type="ARBA" id="ARBA00023136"/>
    </source>
</evidence>
<feature type="coiled-coil region" evidence="9">
    <location>
        <begin position="69"/>
        <end position="96"/>
    </location>
</feature>
<evidence type="ECO:0000256" key="2">
    <source>
        <dbReference type="ARBA" id="ARBA00006108"/>
    </source>
</evidence>
<evidence type="ECO:0000256" key="9">
    <source>
        <dbReference type="SAM" id="Coils"/>
    </source>
</evidence>
<dbReference type="GO" id="GO:0016236">
    <property type="term" value="P:macroautophagy"/>
    <property type="evidence" value="ECO:0007669"/>
    <property type="project" value="TreeGrafter"/>
</dbReference>
<feature type="domain" description="T-SNARE coiled-coil homology" evidence="11">
    <location>
        <begin position="117"/>
        <end position="184"/>
    </location>
</feature>
<dbReference type="PANTHER" id="PTHR21230:SF26">
    <property type="entry name" value="VESICLE TRANSPORT THROUGH INTERACTION WITH T-SNARES HOMOLOG 1A"/>
    <property type="match status" value="1"/>
</dbReference>
<dbReference type="GO" id="GO:0005789">
    <property type="term" value="C:endoplasmic reticulum membrane"/>
    <property type="evidence" value="ECO:0007669"/>
    <property type="project" value="TreeGrafter"/>
</dbReference>
<dbReference type="GeneID" id="28724723"/>
<reference evidence="12 13" key="1">
    <citation type="submission" date="2016-01" db="EMBL/GenBank/DDBJ databases">
        <title>Genome sequence of the yeast Holleya sinecauda.</title>
        <authorList>
            <person name="Dietrich F.S."/>
        </authorList>
    </citation>
    <scope>NUCLEOTIDE SEQUENCE [LARGE SCALE GENOMIC DNA]</scope>
    <source>
        <strain evidence="12 13">ATCC 58844</strain>
    </source>
</reference>
<dbReference type="PIRSF" id="PIRSF028865">
    <property type="entry name" value="Membrin-2"/>
    <property type="match status" value="1"/>
</dbReference>
<dbReference type="GO" id="GO:0031201">
    <property type="term" value="C:SNARE complex"/>
    <property type="evidence" value="ECO:0007669"/>
    <property type="project" value="TreeGrafter"/>
</dbReference>
<keyword evidence="8 10" id="KW-0472">Membrane</keyword>
<keyword evidence="3" id="KW-0813">Transport</keyword>
<dbReference type="GO" id="GO:0005829">
    <property type="term" value="C:cytosol"/>
    <property type="evidence" value="ECO:0007669"/>
    <property type="project" value="GOC"/>
</dbReference>
<dbReference type="InterPro" id="IPR010989">
    <property type="entry name" value="SNARE"/>
</dbReference>
<comment type="subcellular location">
    <subcellularLocation>
        <location evidence="1">Golgi apparatus membrane</location>
        <topology evidence="1">Single-pass type IV membrane protein</topology>
    </subcellularLocation>
</comment>
<dbReference type="GO" id="GO:0006891">
    <property type="term" value="P:intra-Golgi vesicle-mediated transport"/>
    <property type="evidence" value="ECO:0007669"/>
    <property type="project" value="TreeGrafter"/>
</dbReference>
<dbReference type="GO" id="GO:0005484">
    <property type="term" value="F:SNAP receptor activity"/>
    <property type="evidence" value="ECO:0007669"/>
    <property type="project" value="InterPro"/>
</dbReference>
<gene>
    <name evidence="12" type="ORF">AW171_hschr53384</name>
</gene>
<dbReference type="Pfam" id="PF05008">
    <property type="entry name" value="V-SNARE"/>
    <property type="match status" value="1"/>
</dbReference>
<proteinExistence type="inferred from homology"/>
<dbReference type="GO" id="GO:0000139">
    <property type="term" value="C:Golgi membrane"/>
    <property type="evidence" value="ECO:0007669"/>
    <property type="project" value="UniProtKB-SubCell"/>
</dbReference>
<dbReference type="AlphaFoldDB" id="A0A109UZQ8"/>
<evidence type="ECO:0000256" key="7">
    <source>
        <dbReference type="ARBA" id="ARBA00023054"/>
    </source>
</evidence>
<dbReference type="Proteomes" id="UP000243052">
    <property type="component" value="Chromosome v"/>
</dbReference>
<evidence type="ECO:0000313" key="13">
    <source>
        <dbReference type="Proteomes" id="UP000243052"/>
    </source>
</evidence>
<dbReference type="GO" id="GO:0006886">
    <property type="term" value="P:intracellular protein transport"/>
    <property type="evidence" value="ECO:0007669"/>
    <property type="project" value="InterPro"/>
</dbReference>
<evidence type="ECO:0000313" key="12">
    <source>
        <dbReference type="EMBL" id="AMD21433.1"/>
    </source>
</evidence>
<keyword evidence="4 10" id="KW-0812">Transmembrane</keyword>
<dbReference type="PANTHER" id="PTHR21230">
    <property type="entry name" value="VESICLE TRANSPORT V-SNARE PROTEIN VTI1-RELATED"/>
    <property type="match status" value="1"/>
</dbReference>
<dbReference type="InterPro" id="IPR038407">
    <property type="entry name" value="v-SNARE_N_sf"/>
</dbReference>
<dbReference type="SUPFAM" id="SSF47661">
    <property type="entry name" value="t-snare proteins"/>
    <property type="match status" value="1"/>
</dbReference>
<dbReference type="RefSeq" id="XP_017988429.1">
    <property type="nucleotide sequence ID" value="XM_018132940.1"/>
</dbReference>
<evidence type="ECO:0000256" key="10">
    <source>
        <dbReference type="SAM" id="Phobius"/>
    </source>
</evidence>
<dbReference type="InterPro" id="IPR007705">
    <property type="entry name" value="Vesicle_trsprt_v-SNARE_N"/>
</dbReference>
<protein>
    <submittedName>
        <fullName evidence="12">HER154Cp</fullName>
    </submittedName>
</protein>